<evidence type="ECO:0000256" key="2">
    <source>
        <dbReference type="ARBA" id="ARBA00022679"/>
    </source>
</evidence>
<dbReference type="InterPro" id="IPR004629">
    <property type="entry name" value="WecG_TagA_CpsF"/>
</dbReference>
<dbReference type="RefSeq" id="WP_186908651.1">
    <property type="nucleotide sequence ID" value="NZ_JACOPP010000026.1"/>
</dbReference>
<dbReference type="Proteomes" id="UP000661435">
    <property type="component" value="Unassembled WGS sequence"/>
</dbReference>
<keyword evidence="3 5" id="KW-0777">Teichoic acid biosynthesis</keyword>
<dbReference type="EC" id="2.4.1.187" evidence="5"/>
<sequence>MRTDILGVGFDDLTLDEAARAGAALVERGGFHYAVTPNPEFLLEARTNAAFRQTLLDADLVLADGIGVIYSAKILGRPLKGKVTGIDFAQRLLRWMAAQGKRLFLLGAKPGVAELAAAHLKDAYPGLIVCGTRDGYFTQDAPVVEDIRACAADVCFVCLGAPKQELWMAKNGPETGCSLMVGLGGALDVFAGVVERAPEAYQKLGLEWLHRLIKEPRRFGRMAKLPLVLLYALGARRKGGGGR</sequence>
<evidence type="ECO:0000256" key="5">
    <source>
        <dbReference type="HAMAP-Rule" id="MF_02070"/>
    </source>
</evidence>
<protein>
    <recommendedName>
        <fullName evidence="5">N-acetylglucosaminyldiphosphoundecaprenol N-acetyl-beta-D-mannosaminyltransferase</fullName>
        <ecNumber evidence="5">2.4.1.187</ecNumber>
    </recommendedName>
    <alternativeName>
        <fullName evidence="5">N-acetylmannosaminyltransferase</fullName>
    </alternativeName>
    <alternativeName>
        <fullName evidence="5">UDP-N-acetylmannosamine transferase</fullName>
    </alternativeName>
    <alternativeName>
        <fullName evidence="5">UDP-N-acetylmannosamine:N-acetylglucosaminyl pyrophosphorylundecaprenol N-acetylmannosaminyltransferase</fullName>
    </alternativeName>
</protein>
<dbReference type="PANTHER" id="PTHR34136">
    <property type="match status" value="1"/>
</dbReference>
<dbReference type="Pfam" id="PF03808">
    <property type="entry name" value="Glyco_tran_WecG"/>
    <property type="match status" value="1"/>
</dbReference>
<reference evidence="6" key="1">
    <citation type="submission" date="2020-08" db="EMBL/GenBank/DDBJ databases">
        <title>Genome public.</title>
        <authorList>
            <person name="Liu C."/>
            <person name="Sun Q."/>
        </authorList>
    </citation>
    <scope>NUCLEOTIDE SEQUENCE</scope>
    <source>
        <strain evidence="6">NSJ-51</strain>
    </source>
</reference>
<dbReference type="InterPro" id="IPR034714">
    <property type="entry name" value="TagA_TarA"/>
</dbReference>
<dbReference type="GO" id="GO:0047244">
    <property type="term" value="F:N-acetylglucosaminyldiphosphoundecaprenol N-acetyl-beta-D-mannosaminyltransferase activity"/>
    <property type="evidence" value="ECO:0007669"/>
    <property type="project" value="UniProtKB-UniRule"/>
</dbReference>
<evidence type="ECO:0000256" key="4">
    <source>
        <dbReference type="ARBA" id="ARBA00023316"/>
    </source>
</evidence>
<dbReference type="GO" id="GO:0019350">
    <property type="term" value="P:teichoic acid biosynthetic process"/>
    <property type="evidence" value="ECO:0007669"/>
    <property type="project" value="UniProtKB-UniRule"/>
</dbReference>
<comment type="function">
    <text evidence="5">Catalyzes the conversion of GlcNAc-PP-undecaprenol into ManNAc-GlcNAc-PP-undecaprenol, the first committed lipid intermediate in the de novo synthesis of teichoic acid.</text>
</comment>
<keyword evidence="7" id="KW-1185">Reference proteome</keyword>
<comment type="caution">
    <text evidence="6">The sequence shown here is derived from an EMBL/GenBank/DDBJ whole genome shotgun (WGS) entry which is preliminary data.</text>
</comment>
<comment type="similarity">
    <text evidence="5">Belongs to the glycosyltransferase 26 family. TagA/TarA subfamily.</text>
</comment>
<keyword evidence="1 5" id="KW-0328">Glycosyltransferase</keyword>
<keyword evidence="4 5" id="KW-0961">Cell wall biogenesis/degradation</keyword>
<dbReference type="AlphaFoldDB" id="A0A8J6MAW2"/>
<dbReference type="EMBL" id="JACOPP010000026">
    <property type="protein sequence ID" value="MBC5734825.1"/>
    <property type="molecule type" value="Genomic_DNA"/>
</dbReference>
<dbReference type="PANTHER" id="PTHR34136:SF1">
    <property type="entry name" value="UDP-N-ACETYL-D-MANNOSAMINURONIC ACID TRANSFERASE"/>
    <property type="match status" value="1"/>
</dbReference>
<proteinExistence type="inferred from homology"/>
<evidence type="ECO:0000313" key="7">
    <source>
        <dbReference type="Proteomes" id="UP000661435"/>
    </source>
</evidence>
<evidence type="ECO:0000256" key="1">
    <source>
        <dbReference type="ARBA" id="ARBA00022676"/>
    </source>
</evidence>
<dbReference type="NCBIfam" id="TIGR00696">
    <property type="entry name" value="wecG_tagA_cpsF"/>
    <property type="match status" value="1"/>
</dbReference>
<dbReference type="UniPathway" id="UPA00632"/>
<comment type="catalytic activity">
    <reaction evidence="5">
        <text>UDP-N-acetyl-alpha-D-mannosamine + N-acetyl-alpha-D-glucosaminyl-di-trans,octa-cis-undecaprenyl diphosphate = N-acetyl-beta-D-mannosaminyl-(1-&gt;4)-N-acetyl-alpha-D-glucosaminyl di-trans,octa-cis-undecaprenyl diphosphate + UDP + H(+)</text>
        <dbReference type="Rhea" id="RHEA:16053"/>
        <dbReference type="ChEBI" id="CHEBI:15378"/>
        <dbReference type="ChEBI" id="CHEBI:58223"/>
        <dbReference type="ChEBI" id="CHEBI:62959"/>
        <dbReference type="ChEBI" id="CHEBI:68623"/>
        <dbReference type="ChEBI" id="CHEBI:132210"/>
        <dbReference type="EC" id="2.4.1.187"/>
    </reaction>
</comment>
<evidence type="ECO:0000313" key="6">
    <source>
        <dbReference type="EMBL" id="MBC5734825.1"/>
    </source>
</evidence>
<dbReference type="CDD" id="cd06533">
    <property type="entry name" value="Glyco_transf_WecG_TagA"/>
    <property type="match status" value="1"/>
</dbReference>
<evidence type="ECO:0000256" key="3">
    <source>
        <dbReference type="ARBA" id="ARBA00022944"/>
    </source>
</evidence>
<organism evidence="6 7">
    <name type="scientific">Lawsonibacter hominis</name>
    <dbReference type="NCBI Taxonomy" id="2763053"/>
    <lineage>
        <taxon>Bacteria</taxon>
        <taxon>Bacillati</taxon>
        <taxon>Bacillota</taxon>
        <taxon>Clostridia</taxon>
        <taxon>Eubacteriales</taxon>
        <taxon>Oscillospiraceae</taxon>
        <taxon>Lawsonibacter</taxon>
    </lineage>
</organism>
<comment type="pathway">
    <text evidence="5">Cell wall biogenesis; teichoic acid biosynthesis.</text>
</comment>
<accession>A0A8J6MAW2</accession>
<gene>
    <name evidence="6" type="ORF">H8S57_13990</name>
</gene>
<dbReference type="GO" id="GO:0071555">
    <property type="term" value="P:cell wall organization"/>
    <property type="evidence" value="ECO:0007669"/>
    <property type="project" value="UniProtKB-KW"/>
</dbReference>
<dbReference type="HAMAP" id="MF_02070">
    <property type="entry name" value="TagA_TarA"/>
    <property type="match status" value="1"/>
</dbReference>
<name>A0A8J6MAW2_9FIRM</name>
<keyword evidence="2 5" id="KW-0808">Transferase</keyword>